<dbReference type="Gene3D" id="2.40.50.140">
    <property type="entry name" value="Nucleic acid-binding proteins"/>
    <property type="match status" value="1"/>
</dbReference>
<dbReference type="PANTHER" id="PTHR23355:SF35">
    <property type="entry name" value="EXOSOME COMPLEX EXONUCLEASE RRP44"/>
    <property type="match status" value="1"/>
</dbReference>
<dbReference type="InterPro" id="IPR029060">
    <property type="entry name" value="PIN-like_dom_sf"/>
</dbReference>
<dbReference type="InterPro" id="IPR033770">
    <property type="entry name" value="RRP44_S1"/>
</dbReference>
<dbReference type="GO" id="GO:0000175">
    <property type="term" value="F:3'-5'-RNA exonuclease activity"/>
    <property type="evidence" value="ECO:0007669"/>
    <property type="project" value="TreeGrafter"/>
</dbReference>
<evidence type="ECO:0000256" key="3">
    <source>
        <dbReference type="ARBA" id="ARBA00004496"/>
    </source>
</evidence>
<protein>
    <recommendedName>
        <fullName evidence="19">Exosome complex exonuclease RRP44</fullName>
    </recommendedName>
    <alternativeName>
        <fullName evidence="20">Protein DIS3 homolog</fullName>
    </alternativeName>
    <alternativeName>
        <fullName evidence="21">Ribosomal RNA-processing protein 44</fullName>
    </alternativeName>
</protein>
<keyword evidence="15" id="KW-0007">Acetylation</keyword>
<evidence type="ECO:0000256" key="7">
    <source>
        <dbReference type="ARBA" id="ARBA00022552"/>
    </source>
</evidence>
<evidence type="ECO:0000256" key="17">
    <source>
        <dbReference type="ARBA" id="ARBA00023242"/>
    </source>
</evidence>
<dbReference type="SUPFAM" id="SSF50249">
    <property type="entry name" value="Nucleic acid-binding proteins"/>
    <property type="match status" value="4"/>
</dbReference>
<dbReference type="GO" id="GO:0019899">
    <property type="term" value="F:enzyme binding"/>
    <property type="evidence" value="ECO:0007669"/>
    <property type="project" value="UniProtKB-ARBA"/>
</dbReference>
<dbReference type="GO" id="GO:0071031">
    <property type="term" value="P:nuclear mRNA surveillance of mRNA 3'-end processing"/>
    <property type="evidence" value="ECO:0007669"/>
    <property type="project" value="TreeGrafter"/>
</dbReference>
<evidence type="ECO:0000256" key="22">
    <source>
        <dbReference type="SAM" id="MobiDB-lite"/>
    </source>
</evidence>
<keyword evidence="10" id="KW-0378">Hydrolase</keyword>
<evidence type="ECO:0000256" key="6">
    <source>
        <dbReference type="ARBA" id="ARBA00022490"/>
    </source>
</evidence>
<dbReference type="Pfam" id="PF17216">
    <property type="entry name" value="Rrp44_CSD1"/>
    <property type="match status" value="1"/>
</dbReference>
<evidence type="ECO:0000256" key="16">
    <source>
        <dbReference type="ARBA" id="ARBA00023211"/>
    </source>
</evidence>
<evidence type="ECO:0000256" key="18">
    <source>
        <dbReference type="ARBA" id="ARBA00065106"/>
    </source>
</evidence>
<keyword evidence="26" id="KW-1185">Reference proteome</keyword>
<dbReference type="GO" id="GO:0016075">
    <property type="term" value="P:rRNA catabolic process"/>
    <property type="evidence" value="ECO:0007669"/>
    <property type="project" value="TreeGrafter"/>
</dbReference>
<proteinExistence type="inferred from homology"/>
<feature type="domain" description="RNB" evidence="24">
    <location>
        <begin position="435"/>
        <end position="755"/>
    </location>
</feature>
<dbReference type="GO" id="GO:0003723">
    <property type="term" value="F:RNA binding"/>
    <property type="evidence" value="ECO:0007669"/>
    <property type="project" value="UniProtKB-KW"/>
</dbReference>
<evidence type="ECO:0000256" key="10">
    <source>
        <dbReference type="ARBA" id="ARBA00022801"/>
    </source>
</evidence>
<keyword evidence="6" id="KW-0963">Cytoplasm</keyword>
<dbReference type="InterPro" id="IPR033771">
    <property type="entry name" value="Rrp44_CSD1"/>
</dbReference>
<dbReference type="Pfam" id="PF13638">
    <property type="entry name" value="PIN_4"/>
    <property type="match status" value="1"/>
</dbReference>
<keyword evidence="16" id="KW-0464">Manganese</keyword>
<evidence type="ECO:0000256" key="1">
    <source>
        <dbReference type="ARBA" id="ARBA00001936"/>
    </source>
</evidence>
<evidence type="ECO:0000256" key="9">
    <source>
        <dbReference type="ARBA" id="ARBA00022722"/>
    </source>
</evidence>
<dbReference type="Gene3D" id="2.40.50.690">
    <property type="match status" value="1"/>
</dbReference>
<evidence type="ECO:0000256" key="15">
    <source>
        <dbReference type="ARBA" id="ARBA00022990"/>
    </source>
</evidence>
<reference evidence="25" key="2">
    <citation type="submission" date="2025-09" db="UniProtKB">
        <authorList>
            <consortium name="Ensembl"/>
        </authorList>
    </citation>
    <scope>IDENTIFICATION</scope>
</reference>
<dbReference type="SMART" id="SM00670">
    <property type="entry name" value="PINc"/>
    <property type="match status" value="1"/>
</dbReference>
<accession>A0A9J8AX53</accession>
<dbReference type="Pfam" id="PF17215">
    <property type="entry name" value="Rrp44_S1"/>
    <property type="match status" value="1"/>
</dbReference>
<dbReference type="GO" id="GO:0004519">
    <property type="term" value="F:endonuclease activity"/>
    <property type="evidence" value="ECO:0007669"/>
    <property type="project" value="TreeGrafter"/>
</dbReference>
<dbReference type="FunFam" id="3.40.50.1010:FF:000021">
    <property type="entry name" value="DIS3-like exonuclease 1 isoform X1"/>
    <property type="match status" value="1"/>
</dbReference>
<comment type="cofactor">
    <cofactor evidence="2">
        <name>Mg(2+)</name>
        <dbReference type="ChEBI" id="CHEBI:18420"/>
    </cofactor>
</comment>
<dbReference type="Ensembl" id="ENSCCRT00000182555.1">
    <property type="protein sequence ID" value="ENSCCRP00000145750.1"/>
    <property type="gene ID" value="ENSCCRG00000082299.1"/>
</dbReference>
<evidence type="ECO:0000259" key="24">
    <source>
        <dbReference type="SMART" id="SM00955"/>
    </source>
</evidence>
<dbReference type="FunFam" id="2.40.50.700:FF:000001">
    <property type="entry name" value="Exosome complex exonuclease exoribonuclease (Rrp44)"/>
    <property type="match status" value="1"/>
</dbReference>
<evidence type="ECO:0000256" key="8">
    <source>
        <dbReference type="ARBA" id="ARBA00022553"/>
    </source>
</evidence>
<evidence type="ECO:0000256" key="5">
    <source>
        <dbReference type="ARBA" id="ARBA00005785"/>
    </source>
</evidence>
<feature type="region of interest" description="Disordered" evidence="22">
    <location>
        <begin position="274"/>
        <end position="293"/>
    </location>
</feature>
<organism evidence="25 26">
    <name type="scientific">Cyprinus carpio carpio</name>
    <dbReference type="NCBI Taxonomy" id="630221"/>
    <lineage>
        <taxon>Eukaryota</taxon>
        <taxon>Metazoa</taxon>
        <taxon>Chordata</taxon>
        <taxon>Craniata</taxon>
        <taxon>Vertebrata</taxon>
        <taxon>Euteleostomi</taxon>
        <taxon>Actinopterygii</taxon>
        <taxon>Neopterygii</taxon>
        <taxon>Teleostei</taxon>
        <taxon>Ostariophysi</taxon>
        <taxon>Cypriniformes</taxon>
        <taxon>Cyprinidae</taxon>
        <taxon>Cyprininae</taxon>
        <taxon>Cyprinus</taxon>
    </lineage>
</organism>
<dbReference type="GO" id="GO:0006364">
    <property type="term" value="P:rRNA processing"/>
    <property type="evidence" value="ECO:0007669"/>
    <property type="project" value="UniProtKB-KW"/>
</dbReference>
<dbReference type="FunFam" id="2.40.50.140:FF:000125">
    <property type="entry name" value="exosome complex exonuclease RRP44 isoform X1"/>
    <property type="match status" value="1"/>
</dbReference>
<dbReference type="InterPro" id="IPR041505">
    <property type="entry name" value="Dis3_CSD2"/>
</dbReference>
<dbReference type="GeneTree" id="ENSGT00530000063106"/>
<sequence>DICCGSEVCKERKDEAPVLQEDACIESNLCSYPHYLIPDTNVIDILEDPLIRNVIILQTVLQEVRHRSAPAYKRIKDAIHEKEKHFYTFTNEHHRETFIEREPGESANDRNDRAIRVAAKWYADHLAKKTNGGSLKVVLLTDDRANKEKAEQYGLIVYRCEEYIKSLIGNPELVDRLALQPDDQNEITGSKLLFPEHLPLSRIQSGIKNGVLLQGTFHANRDNYLEGTVFINREGEDINEVLLQGLQNLNRAVHQDVVAVELFPKERWVAPSSVVLQDDSPNDEDSEEDETENKLCSCRTHYSNNVLYPTGRVVGIIKRNWRPYCGMLSQSMIKEATRHLFTPADRRIPRIRIETRQAANLAGQRIMVAIDGWPKNSRYPNGHFVKNLGTAGDKDTETEVLLLEHDVPHLPFSPAVLSFLPKMPWSITEEDLKVRADLRHLGVCSVDPPGCTDIDDALHCRELENGNLEVGVHIADVSHFIRPGNALDQEAASRGTTVYLCGKRIDMVPELLSSNLCSLRSNVERLAFSCIWEMNHNAEIIKTHFTKSVINSKASLTYAEAQMRIDDTTMNDDITKSLRGLNRLAKILKGRRTEKGALTLSSPEVRFHMDSETHDPIDLQTKELKETNSMVEEFMLLANISVAQKIYDEFSECALLRKHPSPPPSNYDILIKAAKSRDLNIHIDSAKALADSLNNATVENFPYFNTLLRILATLCMMQAVYFCSGMDSDFHHYGLASPIYTHFTSPIRRASVAFHTQLFFKNKGIINEEGFILFVRKNAIIILIPKFGMEGAVFFDNKDKPSPHLIFDSEGPTLKVEEHTFRMFDKVKVTISLDASNIQHQRIRMALIEPVIPGVSVPVPESEPEAKKPKLDC</sequence>
<keyword evidence="7" id="KW-0698">rRNA processing</keyword>
<reference evidence="25" key="1">
    <citation type="submission" date="2025-08" db="UniProtKB">
        <authorList>
            <consortium name="Ensembl"/>
        </authorList>
    </citation>
    <scope>IDENTIFICATION</scope>
</reference>
<dbReference type="AlphaFoldDB" id="A0A9J8AX53"/>
<feature type="compositionally biased region" description="Acidic residues" evidence="22">
    <location>
        <begin position="280"/>
        <end position="291"/>
    </location>
</feature>
<evidence type="ECO:0000313" key="25">
    <source>
        <dbReference type="Ensembl" id="ENSCCRP00000145750.1"/>
    </source>
</evidence>
<evidence type="ECO:0000259" key="23">
    <source>
        <dbReference type="SMART" id="SM00670"/>
    </source>
</evidence>
<dbReference type="InterPro" id="IPR050180">
    <property type="entry name" value="RNR_Ribonuclease"/>
</dbReference>
<evidence type="ECO:0000256" key="12">
    <source>
        <dbReference type="ARBA" id="ARBA00022839"/>
    </source>
</evidence>
<dbReference type="InterPro" id="IPR012340">
    <property type="entry name" value="NA-bd_OB-fold"/>
</dbReference>
<dbReference type="Pfam" id="PF00773">
    <property type="entry name" value="RNB"/>
    <property type="match status" value="1"/>
</dbReference>
<evidence type="ECO:0000256" key="4">
    <source>
        <dbReference type="ARBA" id="ARBA00004642"/>
    </source>
</evidence>
<keyword evidence="12" id="KW-0269">Exonuclease</keyword>
<dbReference type="GO" id="GO:0000176">
    <property type="term" value="C:nuclear exosome (RNase complex)"/>
    <property type="evidence" value="ECO:0007669"/>
    <property type="project" value="UniProtKB-ARBA"/>
</dbReference>
<keyword evidence="11" id="KW-0271">Exosome</keyword>
<dbReference type="SUPFAM" id="SSF88723">
    <property type="entry name" value="PIN domain-like"/>
    <property type="match status" value="1"/>
</dbReference>
<dbReference type="GO" id="GO:0005654">
    <property type="term" value="C:nucleoplasm"/>
    <property type="evidence" value="ECO:0007669"/>
    <property type="project" value="UniProtKB-SubCell"/>
</dbReference>
<dbReference type="InterPro" id="IPR001900">
    <property type="entry name" value="RNase_II/R"/>
</dbReference>
<evidence type="ECO:0000256" key="21">
    <source>
        <dbReference type="ARBA" id="ARBA00077930"/>
    </source>
</evidence>
<dbReference type="Gene3D" id="2.40.50.700">
    <property type="match status" value="1"/>
</dbReference>
<dbReference type="InterPro" id="IPR002716">
    <property type="entry name" value="PIN_dom"/>
</dbReference>
<dbReference type="SMART" id="SM00955">
    <property type="entry name" value="RNB"/>
    <property type="match status" value="1"/>
</dbReference>
<keyword evidence="8" id="KW-0597">Phosphoprotein</keyword>
<dbReference type="PANTHER" id="PTHR23355">
    <property type="entry name" value="RIBONUCLEASE"/>
    <property type="match status" value="1"/>
</dbReference>
<evidence type="ECO:0000256" key="20">
    <source>
        <dbReference type="ARBA" id="ARBA00077221"/>
    </source>
</evidence>
<keyword evidence="13" id="KW-0460">Magnesium</keyword>
<comment type="similarity">
    <text evidence="5">Belongs to the RNR ribonuclease family.</text>
</comment>
<evidence type="ECO:0000256" key="2">
    <source>
        <dbReference type="ARBA" id="ARBA00001946"/>
    </source>
</evidence>
<evidence type="ECO:0000313" key="26">
    <source>
        <dbReference type="Proteomes" id="UP001108240"/>
    </source>
</evidence>
<dbReference type="Proteomes" id="UP001108240">
    <property type="component" value="Unplaced"/>
</dbReference>
<evidence type="ECO:0000256" key="19">
    <source>
        <dbReference type="ARBA" id="ARBA00074777"/>
    </source>
</evidence>
<dbReference type="CDD" id="cd09862">
    <property type="entry name" value="PIN_Rrp44-like"/>
    <property type="match status" value="1"/>
</dbReference>
<evidence type="ECO:0000256" key="13">
    <source>
        <dbReference type="ARBA" id="ARBA00022842"/>
    </source>
</evidence>
<comment type="cofactor">
    <cofactor evidence="1">
        <name>Mn(2+)</name>
        <dbReference type="ChEBI" id="CHEBI:29035"/>
    </cofactor>
</comment>
<name>A0A9J8AX53_CYPCA</name>
<feature type="domain" description="PIN" evidence="23">
    <location>
        <begin position="34"/>
        <end position="148"/>
    </location>
</feature>
<evidence type="ECO:0000256" key="11">
    <source>
        <dbReference type="ARBA" id="ARBA00022835"/>
    </source>
</evidence>
<dbReference type="Pfam" id="PF17849">
    <property type="entry name" value="OB_Dis3"/>
    <property type="match status" value="1"/>
</dbReference>
<keyword evidence="14" id="KW-0694">RNA-binding</keyword>
<comment type="subcellular location">
    <subcellularLocation>
        <location evidence="3">Cytoplasm</location>
    </subcellularLocation>
    <subcellularLocation>
        <location evidence="4">Nucleus</location>
        <location evidence="4">Nucleoplasm</location>
    </subcellularLocation>
</comment>
<dbReference type="GO" id="GO:0000177">
    <property type="term" value="C:cytoplasmic exosome (RNase complex)"/>
    <property type="evidence" value="ECO:0007669"/>
    <property type="project" value="TreeGrafter"/>
</dbReference>
<dbReference type="Gene3D" id="3.40.50.1010">
    <property type="entry name" value="5'-nuclease"/>
    <property type="match status" value="1"/>
</dbReference>
<dbReference type="FunFam" id="2.40.50.690:FF:000002">
    <property type="entry name" value="exosome complex exonuclease RRP44 isoform X1"/>
    <property type="match status" value="1"/>
</dbReference>
<comment type="subunit">
    <text evidence="18">Component of the RNA exosome complex; within the complex interacts with EXOSC4, EXOSC7 and EXOSC9 of the exosome core complex (Exo-9). The catalytically inactive RNA exosome core complex (Exo-9) associates with the catalytic subunit EXOSC10/RRP6. Exo-9 may associate with DIS3 to form the nucleolar exosome complex, or DIS3L to form the cytoplasmic exosome complex. Exo-9 is formed by a hexameric base ring consisting of the heterodimers EXOSC4-EXOSC9, EXOSC5-EXOSC8 and EXOSC6-EXOSC7, and a cap ring consisting of EXOSC1, EXOSC2 and EXOSC3; DIS3 associates with the base ring of Exo-9. The RNA exosome complex associates with cofactors C1D/RRP47, MPHOSPH6/MPP6 and MTREX/MTR4. Interacts with DHX34; the interaction is RNA-independent.</text>
</comment>
<evidence type="ECO:0000256" key="14">
    <source>
        <dbReference type="ARBA" id="ARBA00022884"/>
    </source>
</evidence>
<keyword evidence="9" id="KW-0540">Nuclease</keyword>
<keyword evidence="17" id="KW-0539">Nucleus</keyword>